<evidence type="ECO:0000256" key="1">
    <source>
        <dbReference type="SAM" id="SignalP"/>
    </source>
</evidence>
<dbReference type="RefSeq" id="WP_153666081.1">
    <property type="nucleotide sequence ID" value="NZ_JAAIKR010000018.1"/>
</dbReference>
<feature type="signal peptide" evidence="1">
    <location>
        <begin position="1"/>
        <end position="19"/>
    </location>
</feature>
<keyword evidence="3" id="KW-1185">Reference proteome</keyword>
<organism evidence="2 3">
    <name type="scientific">Shewanella intestini</name>
    <dbReference type="NCBI Taxonomy" id="2017544"/>
    <lineage>
        <taxon>Bacteria</taxon>
        <taxon>Pseudomonadati</taxon>
        <taxon>Pseudomonadota</taxon>
        <taxon>Gammaproteobacteria</taxon>
        <taxon>Alteromonadales</taxon>
        <taxon>Shewanellaceae</taxon>
        <taxon>Shewanella</taxon>
    </lineage>
</organism>
<dbReference type="Proteomes" id="UP000811844">
    <property type="component" value="Unassembled WGS sequence"/>
</dbReference>
<comment type="caution">
    <text evidence="2">The sequence shown here is derived from an EMBL/GenBank/DDBJ whole genome shotgun (WGS) entry which is preliminary data.</text>
</comment>
<protein>
    <submittedName>
        <fullName evidence="2">Uncharacterized protein</fullName>
    </submittedName>
</protein>
<accession>A0ABS5I6I5</accession>
<reference evidence="2 3" key="1">
    <citation type="submission" date="2020-02" db="EMBL/GenBank/DDBJ databases">
        <title>Shewanella WXL01 sp. nov., a marine bacterium isolated from green algae in Luhuitou Fringing Reef (Northern South China Sea).</title>
        <authorList>
            <person name="Wang X."/>
        </authorList>
    </citation>
    <scope>NUCLEOTIDE SEQUENCE [LARGE SCALE GENOMIC DNA]</scope>
    <source>
        <strain evidence="2 3">MCCC 1A01895</strain>
    </source>
</reference>
<gene>
    <name evidence="2" type="ORF">G3R48_15225</name>
</gene>
<evidence type="ECO:0000313" key="3">
    <source>
        <dbReference type="Proteomes" id="UP000811844"/>
    </source>
</evidence>
<sequence>MFRLLFALCLLPFSALAFATPTIQSLLNDGNYIAPIKVMKSFESQYRQRTICGFNVEVDNQSLVYTLSMVDLATDTRTYFHIRAADGKILGQNLETIVADKEEQVHAVKVLQKKRMTFSKVVKMARKNHAGFLVQADLDHDLSISYVELKLLNQDSKKSTAAFDIENLRPLPLLKWN</sequence>
<evidence type="ECO:0000313" key="2">
    <source>
        <dbReference type="EMBL" id="MBR9729329.1"/>
    </source>
</evidence>
<feature type="chain" id="PRO_5047212401" evidence="1">
    <location>
        <begin position="20"/>
        <end position="177"/>
    </location>
</feature>
<keyword evidence="1" id="KW-0732">Signal</keyword>
<proteinExistence type="predicted"/>
<name>A0ABS5I6I5_9GAMM</name>
<dbReference type="EMBL" id="JAAIKR010000018">
    <property type="protein sequence ID" value="MBR9729329.1"/>
    <property type="molecule type" value="Genomic_DNA"/>
</dbReference>